<sequence>MGEEIGHPALAGGAWPVIGVRVRREGRGLRAASWRPAPYTVLEDVLLPCTWAELEGLARIAVGQSRARVYVRELADAGPLLVLCLRGAPGAVQVEGPLAPVAEPLAARTRAAVLRVAAVHRAAGRTGQAQVWRARARQILKARRSARRGRSVRTASAGLPSLGHRR</sequence>
<dbReference type="RefSeq" id="WP_306072583.1">
    <property type="nucleotide sequence ID" value="NZ_CP120988.1"/>
</dbReference>
<feature type="region of interest" description="Disordered" evidence="1">
    <location>
        <begin position="145"/>
        <end position="166"/>
    </location>
</feature>
<accession>A0ABY9IFQ7</accession>
<proteinExistence type="predicted"/>
<reference evidence="2 3" key="1">
    <citation type="submission" date="2023-03" db="EMBL/GenBank/DDBJ databases">
        <title>Isolation and description of six Streptomyces strains from soil environments, able to metabolize different microbial glucans.</title>
        <authorList>
            <person name="Widen T."/>
            <person name="Larsbrink J."/>
        </authorList>
    </citation>
    <scope>NUCLEOTIDE SEQUENCE [LARGE SCALE GENOMIC DNA]</scope>
    <source>
        <strain evidence="2 3">Alt2</strain>
    </source>
</reference>
<name>A0ABY9IFQ7_9ACTN</name>
<protein>
    <submittedName>
        <fullName evidence="2">Uncharacterized protein</fullName>
    </submittedName>
</protein>
<gene>
    <name evidence="2" type="ORF">P8A19_00530</name>
</gene>
<keyword evidence="3" id="KW-1185">Reference proteome</keyword>
<dbReference type="Proteomes" id="UP001235744">
    <property type="component" value="Chromosome"/>
</dbReference>
<evidence type="ECO:0000313" key="3">
    <source>
        <dbReference type="Proteomes" id="UP001235744"/>
    </source>
</evidence>
<evidence type="ECO:0000256" key="1">
    <source>
        <dbReference type="SAM" id="MobiDB-lite"/>
    </source>
</evidence>
<evidence type="ECO:0000313" key="2">
    <source>
        <dbReference type="EMBL" id="WLQ54033.1"/>
    </source>
</evidence>
<organism evidence="2 3">
    <name type="scientific">Streptomyces poriferorum</name>
    <dbReference type="NCBI Taxonomy" id="2798799"/>
    <lineage>
        <taxon>Bacteria</taxon>
        <taxon>Bacillati</taxon>
        <taxon>Actinomycetota</taxon>
        <taxon>Actinomycetes</taxon>
        <taxon>Kitasatosporales</taxon>
        <taxon>Streptomycetaceae</taxon>
        <taxon>Streptomyces</taxon>
    </lineage>
</organism>
<dbReference type="EMBL" id="CP120988">
    <property type="protein sequence ID" value="WLQ54033.1"/>
    <property type="molecule type" value="Genomic_DNA"/>
</dbReference>